<protein>
    <submittedName>
        <fullName evidence="2">Uncharacterized protein</fullName>
    </submittedName>
</protein>
<dbReference type="EMBL" id="LR877155">
    <property type="protein sequence ID" value="CAD2218681.1"/>
    <property type="molecule type" value="Genomic_DNA"/>
</dbReference>
<feature type="compositionally biased region" description="Low complexity" evidence="1">
    <location>
        <begin position="305"/>
        <end position="322"/>
    </location>
</feature>
<keyword evidence="6" id="KW-1185">Reference proteome</keyword>
<dbReference type="Proteomes" id="UP000515908">
    <property type="component" value="Chromosome 01"/>
</dbReference>
<evidence type="ECO:0000313" key="4">
    <source>
        <dbReference type="EMBL" id="CAD2218689.1"/>
    </source>
</evidence>
<dbReference type="VEuPathDB" id="TriTrypDB:ADEAN_000090100"/>
<dbReference type="Proteomes" id="UP000515908">
    <property type="component" value="Chromosome 11"/>
</dbReference>
<feature type="region of interest" description="Disordered" evidence="1">
    <location>
        <begin position="1"/>
        <end position="49"/>
    </location>
</feature>
<dbReference type="EMBL" id="LR877156">
    <property type="protein sequence ID" value="CAD2218689.1"/>
    <property type="molecule type" value="Genomic_DNA"/>
</dbReference>
<sequence length="357" mass="38968">MSTSANGAQTDPAELVPPPVSQLNSPRGSENGLVDPVQPPSSPPAAPAAALTGTATMSLLERLERVLSAPVKDVPLTEDSKLERALLQRMEESEEMKRHPYKGTLKSFKGLLDQIEKELDHPDAKTKLKEAYIRKVEGVNPPTVEEAYIVNWALYGNVKNPSLLLAYLFINTPAELRTQLANWHFFANLFGSGQQNLIGPKLETLQLPLYPDNKLQATNESILREGSMVGGEAIERRAIEKHFSTHNLIGGGPYTTVPVYTEGNDQPVAVADTTLISDAFQEVYAKIGLLEQNLKKIRTEKRAKAPVVAARRPPAAHAAATRGRGGRGRGRGARPARFHYGGGDEGEEDEFEPVQEN</sequence>
<feature type="compositionally biased region" description="Basic residues" evidence="1">
    <location>
        <begin position="324"/>
        <end position="337"/>
    </location>
</feature>
<dbReference type="EMBL" id="LR877167">
    <property type="protein sequence ID" value="CAD2222023.1"/>
    <property type="molecule type" value="Genomic_DNA"/>
</dbReference>
<feature type="compositionally biased region" description="Acidic residues" evidence="1">
    <location>
        <begin position="344"/>
        <end position="357"/>
    </location>
</feature>
<evidence type="ECO:0000256" key="1">
    <source>
        <dbReference type="SAM" id="MobiDB-lite"/>
    </source>
</evidence>
<dbReference type="EMBL" id="LR877145">
    <property type="protein sequence ID" value="CAD2213460.1"/>
    <property type="molecule type" value="Genomic_DNA"/>
</dbReference>
<dbReference type="VEuPathDB" id="TriTrypDB:ADEAN_000618000"/>
<name>A0A7G2C168_9TRYP</name>
<evidence type="ECO:0000313" key="2">
    <source>
        <dbReference type="EMBL" id="CAD2213460.1"/>
    </source>
</evidence>
<feature type="region of interest" description="Disordered" evidence="1">
    <location>
        <begin position="305"/>
        <end position="357"/>
    </location>
</feature>
<gene>
    <name evidence="2" type="ORF">ADEAN_000090100</name>
    <name evidence="3" type="ORF">ADEAN_000617200</name>
    <name evidence="4" type="ORF">ADEAN_000618000</name>
    <name evidence="5" type="ORF">ADEAN_000956200</name>
</gene>
<dbReference type="VEuPathDB" id="TriTrypDB:ADEAN_000956200"/>
<evidence type="ECO:0000313" key="6">
    <source>
        <dbReference type="Proteomes" id="UP000515908"/>
    </source>
</evidence>
<proteinExistence type="predicted"/>
<accession>A0A7G2C168</accession>
<feature type="compositionally biased region" description="Pro residues" evidence="1">
    <location>
        <begin position="37"/>
        <end position="46"/>
    </location>
</feature>
<reference evidence="2 6" key="1">
    <citation type="submission" date="2020-08" db="EMBL/GenBank/DDBJ databases">
        <authorList>
            <person name="Newling K."/>
            <person name="Davey J."/>
            <person name="Forrester S."/>
        </authorList>
    </citation>
    <scope>NUCLEOTIDE SEQUENCE [LARGE SCALE GENOMIC DNA]</scope>
    <source>
        <strain evidence="2">Crithidia deanei Carvalho</strain>
        <strain evidence="6">Crithidia deanei Carvalho (ATCC PRA-265)</strain>
    </source>
</reference>
<dbReference type="Proteomes" id="UP000515908">
    <property type="component" value="Chromosome 23"/>
</dbReference>
<dbReference type="Proteomes" id="UP000515908">
    <property type="component" value="Chromosome 12"/>
</dbReference>
<organism evidence="2 6">
    <name type="scientific">Angomonas deanei</name>
    <dbReference type="NCBI Taxonomy" id="59799"/>
    <lineage>
        <taxon>Eukaryota</taxon>
        <taxon>Discoba</taxon>
        <taxon>Euglenozoa</taxon>
        <taxon>Kinetoplastea</taxon>
        <taxon>Metakinetoplastina</taxon>
        <taxon>Trypanosomatida</taxon>
        <taxon>Trypanosomatidae</taxon>
        <taxon>Strigomonadinae</taxon>
        <taxon>Angomonas</taxon>
    </lineage>
</organism>
<evidence type="ECO:0000313" key="3">
    <source>
        <dbReference type="EMBL" id="CAD2218681.1"/>
    </source>
</evidence>
<dbReference type="AlphaFoldDB" id="A0A7G2C168"/>
<evidence type="ECO:0000313" key="5">
    <source>
        <dbReference type="EMBL" id="CAD2222023.1"/>
    </source>
</evidence>
<dbReference type="VEuPathDB" id="TriTrypDB:ADEAN_000617200"/>